<keyword evidence="1" id="KW-0805">Transcription regulation</keyword>
<comment type="caution">
    <text evidence="5">The sequence shown here is derived from an EMBL/GenBank/DDBJ whole genome shotgun (WGS) entry which is preliminary data.</text>
</comment>
<reference evidence="5 6" key="1">
    <citation type="submission" date="2019-11" db="EMBL/GenBank/DDBJ databases">
        <title>Draft genome sequences of five Paenibacillus species of dairy origin.</title>
        <authorList>
            <person name="Olajide A.M."/>
            <person name="Chen S."/>
            <person name="Lapointe G."/>
        </authorList>
    </citation>
    <scope>NUCLEOTIDE SEQUENCE [LARGE SCALE GENOMIC DNA]</scope>
    <source>
        <strain evidence="5 6">2CS3</strain>
    </source>
</reference>
<dbReference type="EMBL" id="WNZX01000005">
    <property type="protein sequence ID" value="MUG70683.1"/>
    <property type="molecule type" value="Genomic_DNA"/>
</dbReference>
<keyword evidence="6" id="KW-1185">Reference proteome</keyword>
<gene>
    <name evidence="5" type="ORF">GNP93_08310</name>
</gene>
<name>A0A7X2Z978_9BACL</name>
<dbReference type="AlphaFoldDB" id="A0A7X2Z978"/>
<dbReference type="InterPro" id="IPR014710">
    <property type="entry name" value="RmlC-like_jellyroll"/>
</dbReference>
<evidence type="ECO:0000313" key="6">
    <source>
        <dbReference type="Proteomes" id="UP000450917"/>
    </source>
</evidence>
<evidence type="ECO:0000256" key="2">
    <source>
        <dbReference type="ARBA" id="ARBA00023125"/>
    </source>
</evidence>
<dbReference type="GO" id="GO:0003700">
    <property type="term" value="F:DNA-binding transcription factor activity"/>
    <property type="evidence" value="ECO:0007669"/>
    <property type="project" value="InterPro"/>
</dbReference>
<dbReference type="PANTHER" id="PTHR43280:SF28">
    <property type="entry name" value="HTH-TYPE TRANSCRIPTIONAL ACTIVATOR RHAS"/>
    <property type="match status" value="1"/>
</dbReference>
<protein>
    <submittedName>
        <fullName evidence="5">Helix-turn-helix domain-containing protein</fullName>
    </submittedName>
</protein>
<dbReference type="InterPro" id="IPR020449">
    <property type="entry name" value="Tscrpt_reg_AraC-type_HTH"/>
</dbReference>
<dbReference type="Gene3D" id="1.10.10.60">
    <property type="entry name" value="Homeodomain-like"/>
    <property type="match status" value="2"/>
</dbReference>
<keyword evidence="3" id="KW-0804">Transcription</keyword>
<organism evidence="5 6">
    <name type="scientific">Paenibacillus validus</name>
    <dbReference type="NCBI Taxonomy" id="44253"/>
    <lineage>
        <taxon>Bacteria</taxon>
        <taxon>Bacillati</taxon>
        <taxon>Bacillota</taxon>
        <taxon>Bacilli</taxon>
        <taxon>Bacillales</taxon>
        <taxon>Paenibacillaceae</taxon>
        <taxon>Paenibacillus</taxon>
    </lineage>
</organism>
<dbReference type="RefSeq" id="WP_127607850.1">
    <property type="nucleotide sequence ID" value="NZ_JARTHJ010000097.1"/>
</dbReference>
<dbReference type="InterPro" id="IPR018062">
    <property type="entry name" value="HTH_AraC-typ_CS"/>
</dbReference>
<dbReference type="Pfam" id="PF12833">
    <property type="entry name" value="HTH_18"/>
    <property type="match status" value="1"/>
</dbReference>
<proteinExistence type="predicted"/>
<dbReference type="Gene3D" id="2.60.120.10">
    <property type="entry name" value="Jelly Rolls"/>
    <property type="match status" value="1"/>
</dbReference>
<dbReference type="SMART" id="SM00342">
    <property type="entry name" value="HTH_ARAC"/>
    <property type="match status" value="1"/>
</dbReference>
<dbReference type="PROSITE" id="PS01124">
    <property type="entry name" value="HTH_ARAC_FAMILY_2"/>
    <property type="match status" value="1"/>
</dbReference>
<dbReference type="SUPFAM" id="SSF46689">
    <property type="entry name" value="Homeodomain-like"/>
    <property type="match status" value="2"/>
</dbReference>
<dbReference type="GO" id="GO:0043565">
    <property type="term" value="F:sequence-specific DNA binding"/>
    <property type="evidence" value="ECO:0007669"/>
    <property type="project" value="InterPro"/>
</dbReference>
<evidence type="ECO:0000313" key="5">
    <source>
        <dbReference type="EMBL" id="MUG70683.1"/>
    </source>
</evidence>
<evidence type="ECO:0000256" key="3">
    <source>
        <dbReference type="ARBA" id="ARBA00023163"/>
    </source>
</evidence>
<evidence type="ECO:0000259" key="4">
    <source>
        <dbReference type="PROSITE" id="PS01124"/>
    </source>
</evidence>
<dbReference type="InterPro" id="IPR009057">
    <property type="entry name" value="Homeodomain-like_sf"/>
</dbReference>
<dbReference type="PRINTS" id="PR00032">
    <property type="entry name" value="HTHARAC"/>
</dbReference>
<keyword evidence="2" id="KW-0238">DNA-binding</keyword>
<dbReference type="PANTHER" id="PTHR43280">
    <property type="entry name" value="ARAC-FAMILY TRANSCRIPTIONAL REGULATOR"/>
    <property type="match status" value="1"/>
</dbReference>
<dbReference type="Proteomes" id="UP000450917">
    <property type="component" value="Unassembled WGS sequence"/>
</dbReference>
<dbReference type="SUPFAM" id="SSF51215">
    <property type="entry name" value="Regulatory protein AraC"/>
    <property type="match status" value="1"/>
</dbReference>
<sequence length="271" mass="30651">MSQSGQSMLVEALEFLSAKRMDGNDPWPQISEPCADVTSLVFIKGGRGESVIENVTYSVREGDIVICHPLVPFQLRSSADHPLMIIYCTFSIHVSGKNKGQLLDAGQCPVVPLRNNLRAMGNYFEAIVHEYEHPSAGSREIVNSLMKTITIMLIRMLEAMKVPEYTSITQTVKEYIQSHFEQELTLNDLAELVYVSPYHLVHTFKNDVGMAPIQYLIHCRIEEAKRLLRSTELSVSDISFRVGYPNSNYFNQIFKKMAGVTPGKYRSDARR</sequence>
<evidence type="ECO:0000256" key="1">
    <source>
        <dbReference type="ARBA" id="ARBA00023015"/>
    </source>
</evidence>
<dbReference type="PROSITE" id="PS00041">
    <property type="entry name" value="HTH_ARAC_FAMILY_1"/>
    <property type="match status" value="1"/>
</dbReference>
<dbReference type="InterPro" id="IPR018060">
    <property type="entry name" value="HTH_AraC"/>
</dbReference>
<feature type="domain" description="HTH araC/xylS-type" evidence="4">
    <location>
        <begin position="170"/>
        <end position="268"/>
    </location>
</feature>
<accession>A0A7X2Z978</accession>
<dbReference type="InterPro" id="IPR037923">
    <property type="entry name" value="HTH-like"/>
</dbReference>